<keyword evidence="9" id="KW-1185">Reference proteome</keyword>
<proteinExistence type="predicted"/>
<dbReference type="EMBL" id="BRYB01002541">
    <property type="protein sequence ID" value="GMI21436.1"/>
    <property type="molecule type" value="Genomic_DNA"/>
</dbReference>
<evidence type="ECO:0000259" key="7">
    <source>
        <dbReference type="SMART" id="SM00563"/>
    </source>
</evidence>
<evidence type="ECO:0000256" key="1">
    <source>
        <dbReference type="ARBA" id="ARBA00005189"/>
    </source>
</evidence>
<evidence type="ECO:0000313" key="9">
    <source>
        <dbReference type="Proteomes" id="UP001165060"/>
    </source>
</evidence>
<protein>
    <recommendedName>
        <fullName evidence="7">Phospholipid/glycerol acyltransferase domain-containing protein</fullName>
    </recommendedName>
</protein>
<dbReference type="SMART" id="SM00563">
    <property type="entry name" value="PlsC"/>
    <property type="match status" value="1"/>
</dbReference>
<reference evidence="8 9" key="1">
    <citation type="journal article" date="2023" name="Commun. Biol.">
        <title>Genome analysis of Parmales, the sister group of diatoms, reveals the evolutionary specialization of diatoms from phago-mixotrophs to photoautotrophs.</title>
        <authorList>
            <person name="Ban H."/>
            <person name="Sato S."/>
            <person name="Yoshikawa S."/>
            <person name="Yamada K."/>
            <person name="Nakamura Y."/>
            <person name="Ichinomiya M."/>
            <person name="Sato N."/>
            <person name="Blanc-Mathieu R."/>
            <person name="Endo H."/>
            <person name="Kuwata A."/>
            <person name="Ogata H."/>
        </authorList>
    </citation>
    <scope>NUCLEOTIDE SEQUENCE [LARGE SCALE GENOMIC DNA]</scope>
</reference>
<dbReference type="Pfam" id="PF01553">
    <property type="entry name" value="Acyltransferase"/>
    <property type="match status" value="1"/>
</dbReference>
<dbReference type="PANTHER" id="PTHR10434:SF64">
    <property type="entry name" value="1-ACYL-SN-GLYCEROL-3-PHOSPHATE ACYLTRANSFERASE-RELATED"/>
    <property type="match status" value="1"/>
</dbReference>
<accession>A0ABQ6M877</accession>
<dbReference type="SUPFAM" id="SSF69593">
    <property type="entry name" value="Glycerol-3-phosphate (1)-acyltransferase"/>
    <property type="match status" value="1"/>
</dbReference>
<evidence type="ECO:0000256" key="4">
    <source>
        <dbReference type="ARBA" id="ARBA00023098"/>
    </source>
</evidence>
<comment type="caution">
    <text evidence="8">The sequence shown here is derived from an EMBL/GenBank/DDBJ whole genome shotgun (WGS) entry which is preliminary data.</text>
</comment>
<keyword evidence="6" id="KW-0472">Membrane</keyword>
<dbReference type="InterPro" id="IPR002123">
    <property type="entry name" value="Plipid/glycerol_acylTrfase"/>
</dbReference>
<dbReference type="CDD" id="cd07989">
    <property type="entry name" value="LPLAT_AGPAT-like"/>
    <property type="match status" value="1"/>
</dbReference>
<keyword evidence="6" id="KW-0812">Transmembrane</keyword>
<sequence>MSAAASALTKAGMIAFLASLISALLVTLPTLRTLGFLLRWPRAVLERRSLWAGQFFARHLLKIVPFAKLTTKSYANEVAVPAPTVWTCNHQSMLDIFFMLAGDKALRGPNRRPIKVVYWKDLEKNPVTRLLFRQCGFIPVAMTANGAGEANDYDASSFKALIRKTKEAFENGFDLGILPEGQLNPEPEEGLQPCFAGAYSLAKMYVRYGGARRHGSSEEFLATFGRVVGEMGTRRRDLPEQELYDIVSGKKWAEGGLVPQ</sequence>
<keyword evidence="2" id="KW-0444">Lipid biosynthesis</keyword>
<comment type="pathway">
    <text evidence="1">Lipid metabolism.</text>
</comment>
<evidence type="ECO:0000256" key="2">
    <source>
        <dbReference type="ARBA" id="ARBA00022516"/>
    </source>
</evidence>
<keyword evidence="5" id="KW-0012">Acyltransferase</keyword>
<organism evidence="8 9">
    <name type="scientific">Tetraparma gracilis</name>
    <dbReference type="NCBI Taxonomy" id="2962635"/>
    <lineage>
        <taxon>Eukaryota</taxon>
        <taxon>Sar</taxon>
        <taxon>Stramenopiles</taxon>
        <taxon>Ochrophyta</taxon>
        <taxon>Bolidophyceae</taxon>
        <taxon>Parmales</taxon>
        <taxon>Triparmaceae</taxon>
        <taxon>Tetraparma</taxon>
    </lineage>
</organism>
<dbReference type="PANTHER" id="PTHR10434">
    <property type="entry name" value="1-ACYL-SN-GLYCEROL-3-PHOSPHATE ACYLTRANSFERASE"/>
    <property type="match status" value="1"/>
</dbReference>
<dbReference type="Proteomes" id="UP001165060">
    <property type="component" value="Unassembled WGS sequence"/>
</dbReference>
<feature type="transmembrane region" description="Helical" evidence="6">
    <location>
        <begin position="12"/>
        <end position="38"/>
    </location>
</feature>
<feature type="domain" description="Phospholipid/glycerol acyltransferase" evidence="7">
    <location>
        <begin position="84"/>
        <end position="212"/>
    </location>
</feature>
<keyword evidence="6" id="KW-1133">Transmembrane helix</keyword>
<keyword evidence="3" id="KW-0808">Transferase</keyword>
<evidence type="ECO:0000256" key="5">
    <source>
        <dbReference type="ARBA" id="ARBA00023315"/>
    </source>
</evidence>
<evidence type="ECO:0000313" key="8">
    <source>
        <dbReference type="EMBL" id="GMI21436.1"/>
    </source>
</evidence>
<evidence type="ECO:0000256" key="6">
    <source>
        <dbReference type="SAM" id="Phobius"/>
    </source>
</evidence>
<keyword evidence="4" id="KW-0443">Lipid metabolism</keyword>
<gene>
    <name evidence="8" type="ORF">TeGR_g162</name>
</gene>
<name>A0ABQ6M877_9STRA</name>
<evidence type="ECO:0000256" key="3">
    <source>
        <dbReference type="ARBA" id="ARBA00022679"/>
    </source>
</evidence>